<reference evidence="1 2" key="1">
    <citation type="submission" date="2019-04" db="EMBL/GenBank/DDBJ databases">
        <title>Genome of a novel bacterium Candidatus Jettenia ecosi reconstructed from metagenome of an anammox bioreactor.</title>
        <authorList>
            <person name="Mardanov A.V."/>
            <person name="Beletsky A.V."/>
            <person name="Ravin N.V."/>
            <person name="Botchkova E.A."/>
            <person name="Litti Y.V."/>
            <person name="Nozhevnikova A.N."/>
        </authorList>
    </citation>
    <scope>NUCLEOTIDE SEQUENCE [LARGE SCALE GENOMIC DNA]</scope>
    <source>
        <strain evidence="1">J2</strain>
    </source>
</reference>
<evidence type="ECO:0000313" key="1">
    <source>
        <dbReference type="EMBL" id="TLD40623.1"/>
    </source>
</evidence>
<evidence type="ECO:0008006" key="3">
    <source>
        <dbReference type="Google" id="ProtNLM"/>
    </source>
</evidence>
<proteinExistence type="predicted"/>
<comment type="caution">
    <text evidence="1">The sequence shown here is derived from an EMBL/GenBank/DDBJ whole genome shotgun (WGS) entry which is preliminary data.</text>
</comment>
<dbReference type="EMBL" id="SULG01000090">
    <property type="protein sequence ID" value="TLD40623.1"/>
    <property type="molecule type" value="Genomic_DNA"/>
</dbReference>
<evidence type="ECO:0000313" key="2">
    <source>
        <dbReference type="Proteomes" id="UP000319783"/>
    </source>
</evidence>
<name>A0A533Q7L7_9BACT</name>
<dbReference type="Pfam" id="PF14076">
    <property type="entry name" value="DUF4258"/>
    <property type="match status" value="1"/>
</dbReference>
<dbReference type="Proteomes" id="UP000319783">
    <property type="component" value="Unassembled WGS sequence"/>
</dbReference>
<dbReference type="AlphaFoldDB" id="A0A533Q7L7"/>
<gene>
    <name evidence="1" type="ORF">JETT_3121</name>
</gene>
<dbReference type="InterPro" id="IPR025354">
    <property type="entry name" value="DUF4258"/>
</dbReference>
<organism evidence="1 2">
    <name type="scientific">Candidatus Jettenia ecosi</name>
    <dbReference type="NCBI Taxonomy" id="2494326"/>
    <lineage>
        <taxon>Bacteria</taxon>
        <taxon>Pseudomonadati</taxon>
        <taxon>Planctomycetota</taxon>
        <taxon>Candidatus Brocadiia</taxon>
        <taxon>Candidatus Brocadiales</taxon>
        <taxon>Candidatus Brocadiaceae</taxon>
        <taxon>Candidatus Jettenia</taxon>
    </lineage>
</organism>
<accession>A0A533Q7L7</accession>
<sequence length="73" mass="8562">MISTKEVREAIEYGKIIKDYPDDKYGPSCLIYGKTTHGRPIHIHCSYPTRPLIKIITVYEPDPALWINFEIRR</sequence>
<protein>
    <recommendedName>
        <fullName evidence="3">DUF4258 domain-containing protein</fullName>
    </recommendedName>
</protein>